<dbReference type="RefSeq" id="WP_013655072.1">
    <property type="nucleotide sequence ID" value="NC_015275.1"/>
</dbReference>
<evidence type="ECO:0000313" key="2">
    <source>
        <dbReference type="Proteomes" id="UP000008467"/>
    </source>
</evidence>
<dbReference type="AlphaFoldDB" id="F2JSJ1"/>
<dbReference type="Proteomes" id="UP000008467">
    <property type="component" value="Chromosome"/>
</dbReference>
<organism evidence="1 2">
    <name type="scientific">Cellulosilyticum lentocellum (strain ATCC 49066 / DSM 5427 / NCIMB 11756 / RHM5)</name>
    <name type="common">Clostridium lentocellum</name>
    <dbReference type="NCBI Taxonomy" id="642492"/>
    <lineage>
        <taxon>Bacteria</taxon>
        <taxon>Bacillati</taxon>
        <taxon>Bacillota</taxon>
        <taxon>Clostridia</taxon>
        <taxon>Lachnospirales</taxon>
        <taxon>Cellulosilyticaceae</taxon>
        <taxon>Cellulosilyticum</taxon>
    </lineage>
</organism>
<evidence type="ECO:0000313" key="1">
    <source>
        <dbReference type="EMBL" id="ADZ81771.1"/>
    </source>
</evidence>
<dbReference type="EMBL" id="CP002582">
    <property type="protein sequence ID" value="ADZ81771.1"/>
    <property type="molecule type" value="Genomic_DNA"/>
</dbReference>
<sequence>MNQMEFKILKRAQENAKEIDKLKTFLANQGVNLTQVKKNPERYQEIIRRYSKDCVNVGLFEESRERLEIEFSRLCEYHRKNESMLVDQFYNVAKEIILSTPEGDKNK</sequence>
<keyword evidence="2" id="KW-1185">Reference proteome</keyword>
<name>F2JSJ1_CELLD</name>
<dbReference type="KEGG" id="cle:Clole_0009"/>
<proteinExistence type="predicted"/>
<dbReference type="HOGENOM" id="CLU_2205318_0_0_9"/>
<reference evidence="1 2" key="1">
    <citation type="journal article" date="2011" name="J. Bacteriol.">
        <title>Complete genome sequence of the cellulose-degrading bacterium Cellulosilyticum lentocellum.</title>
        <authorList>
            <consortium name="US DOE Joint Genome Institute"/>
            <person name="Miller D.A."/>
            <person name="Suen G."/>
            <person name="Bruce D."/>
            <person name="Copeland A."/>
            <person name="Cheng J.F."/>
            <person name="Detter C."/>
            <person name="Goodwin L.A."/>
            <person name="Han C.S."/>
            <person name="Hauser L.J."/>
            <person name="Land M.L."/>
            <person name="Lapidus A."/>
            <person name="Lucas S."/>
            <person name="Meincke L."/>
            <person name="Pitluck S."/>
            <person name="Tapia R."/>
            <person name="Teshima H."/>
            <person name="Woyke T."/>
            <person name="Fox B.G."/>
            <person name="Angert E.R."/>
            <person name="Currie C.R."/>
        </authorList>
    </citation>
    <scope>NUCLEOTIDE SEQUENCE [LARGE SCALE GENOMIC DNA]</scope>
    <source>
        <strain evidence="2">ATCC 49066 / DSM 5427 / NCIMB 11756 / RHM5</strain>
    </source>
</reference>
<protein>
    <submittedName>
        <fullName evidence="1">Uncharacterized protein</fullName>
    </submittedName>
</protein>
<accession>F2JSJ1</accession>
<gene>
    <name evidence="1" type="ordered locus">Clole_0009</name>
</gene>
<dbReference type="STRING" id="642492.Clole_0009"/>